<dbReference type="GO" id="GO:0005737">
    <property type="term" value="C:cytoplasm"/>
    <property type="evidence" value="ECO:0007669"/>
    <property type="project" value="TreeGrafter"/>
</dbReference>
<evidence type="ECO:0000313" key="6">
    <source>
        <dbReference type="Proteomes" id="UP000664859"/>
    </source>
</evidence>
<dbReference type="GO" id="GO:0080008">
    <property type="term" value="C:Cul4-RING E3 ubiquitin ligase complex"/>
    <property type="evidence" value="ECO:0007669"/>
    <property type="project" value="TreeGrafter"/>
</dbReference>
<dbReference type="SMART" id="SM00320">
    <property type="entry name" value="WD40"/>
    <property type="match status" value="7"/>
</dbReference>
<organism evidence="5 6">
    <name type="scientific">Tribonema minus</name>
    <dbReference type="NCBI Taxonomy" id="303371"/>
    <lineage>
        <taxon>Eukaryota</taxon>
        <taxon>Sar</taxon>
        <taxon>Stramenopiles</taxon>
        <taxon>Ochrophyta</taxon>
        <taxon>PX clade</taxon>
        <taxon>Xanthophyceae</taxon>
        <taxon>Tribonematales</taxon>
        <taxon>Tribonemataceae</taxon>
        <taxon>Tribonema</taxon>
    </lineage>
</organism>
<dbReference type="EMBL" id="JAFCMP010000079">
    <property type="protein sequence ID" value="KAG5187908.1"/>
    <property type="molecule type" value="Genomic_DNA"/>
</dbReference>
<feature type="compositionally biased region" description="Low complexity" evidence="4">
    <location>
        <begin position="558"/>
        <end position="567"/>
    </location>
</feature>
<dbReference type="OrthoDB" id="4869960at2759"/>
<accession>A0A835ZFA4</accession>
<evidence type="ECO:0000256" key="4">
    <source>
        <dbReference type="SAM" id="MobiDB-lite"/>
    </source>
</evidence>
<dbReference type="PANTHER" id="PTHR15574">
    <property type="entry name" value="WD REPEAT DOMAIN-CONTAINING FAMILY"/>
    <property type="match status" value="1"/>
</dbReference>
<reference evidence="5" key="1">
    <citation type="submission" date="2021-02" db="EMBL/GenBank/DDBJ databases">
        <title>First Annotated Genome of the Yellow-green Alga Tribonema minus.</title>
        <authorList>
            <person name="Mahan K.M."/>
        </authorList>
    </citation>
    <scope>NUCLEOTIDE SEQUENCE</scope>
    <source>
        <strain evidence="5">UTEX B ZZ1240</strain>
    </source>
</reference>
<comment type="caution">
    <text evidence="5">The sequence shown here is derived from an EMBL/GenBank/DDBJ whole genome shotgun (WGS) entry which is preliminary data.</text>
</comment>
<evidence type="ECO:0000256" key="3">
    <source>
        <dbReference type="PROSITE-ProRule" id="PRU00221"/>
    </source>
</evidence>
<evidence type="ECO:0000256" key="2">
    <source>
        <dbReference type="ARBA" id="ARBA00022737"/>
    </source>
</evidence>
<dbReference type="Proteomes" id="UP000664859">
    <property type="component" value="Unassembled WGS sequence"/>
</dbReference>
<sequence>MNGTNALHMDNVWGLCQDRRLHHRSNCMPRLNVHRSMIHKLSQAAQLEGHTGCVNRIAWNDSGTLLVSGSDDMHIGVWEYPSGRRRELFHTQHTANIFGVRFLGSDAIVSGAMDHSVQLHLEPYDAARTTVYECHAGRVKDVEVEPGGAGHVWWSASEDGTVRQYDRRLPHAGCSASRGANPSSAGAAAAAAAGASKNVLVLVGAARSSAQRPRVPARAMGLAVSPTDPFALAVACGDNVVRVYDRRRLSLAAASHWSRPAFTPAVAVLAPAHAYGGGGGGSGGGGGARANLHATHVSFSPDGASLLATFHADHVYLFDVRSSCSGEVQPPVTAYAIPDPPTRIGTDAQQLSEAASPLSLPPRPAGPSAAAAAAAASAAGSSRASYSTLALHAARAAAASPPSGVDDPTDNIHRLSMAILRAHTLLAPPPPPPAWWQQHGSGGGGESGAPLLLSPDGLAGLYSSRAESLTQRAWRGDCYVALLDCVRARGLCPHSSEAALALVQALNRAGRRRACAAEARRFAAAFPECASVVSEFLPPAEQPPAHDSSSSGCGGSCGARRSSGDGSTYEPPGREEGGRGGGGGARVLIRVGGEGGAMLEARVAPRALRDAEDDSGADADDDAGGSSGSGGGAHEMEDPLLEEQEAAAAAWRRLLLQQQDGAEDYCLAKRVRYAAHGGAADRGSSSSGGGCGAKRHMFLERFVGARNVTTDIKEAAFFGANHVVAGSDDGRFFVWDRADGRLVTALAADEDVVNCVRAHPRDPVLATSGIESAVKLWAPVGGAHAYRADEAHGGGWEGGLASLSEVARDNQSVVELSPWSLMNRSLLRQIMVRRAAAAACAYSIANPDAKAASAVGSACAPPIFSWSRLC</sequence>
<dbReference type="InterPro" id="IPR045151">
    <property type="entry name" value="DCAF8"/>
</dbReference>
<dbReference type="Pfam" id="PF00400">
    <property type="entry name" value="WD40"/>
    <property type="match status" value="1"/>
</dbReference>
<dbReference type="PROSITE" id="PS50082">
    <property type="entry name" value="WD_REPEATS_2"/>
    <property type="match status" value="2"/>
</dbReference>
<dbReference type="Gene3D" id="2.130.10.10">
    <property type="entry name" value="YVTN repeat-like/Quinoprotein amine dehydrogenase"/>
    <property type="match status" value="3"/>
</dbReference>
<protein>
    <submittedName>
        <fullName evidence="5">WD40-repeat-containing domain protein</fullName>
    </submittedName>
</protein>
<evidence type="ECO:0000313" key="5">
    <source>
        <dbReference type="EMBL" id="KAG5187908.1"/>
    </source>
</evidence>
<feature type="region of interest" description="Disordered" evidence="4">
    <location>
        <begin position="540"/>
        <end position="587"/>
    </location>
</feature>
<proteinExistence type="predicted"/>
<evidence type="ECO:0000256" key="1">
    <source>
        <dbReference type="ARBA" id="ARBA00022574"/>
    </source>
</evidence>
<dbReference type="PANTHER" id="PTHR15574:SF40">
    <property type="entry name" value="WD AND TETRATRICOPEPTIDE REPEATS PROTEIN 1"/>
    <property type="match status" value="1"/>
</dbReference>
<keyword evidence="1 3" id="KW-0853">WD repeat</keyword>
<dbReference type="GO" id="GO:0045717">
    <property type="term" value="P:negative regulation of fatty acid biosynthetic process"/>
    <property type="evidence" value="ECO:0007669"/>
    <property type="project" value="TreeGrafter"/>
</dbReference>
<feature type="compositionally biased region" description="Acidic residues" evidence="4">
    <location>
        <begin position="611"/>
        <end position="623"/>
    </location>
</feature>
<dbReference type="PROSITE" id="PS50294">
    <property type="entry name" value="WD_REPEATS_REGION"/>
    <property type="match status" value="1"/>
</dbReference>
<dbReference type="InterPro" id="IPR001680">
    <property type="entry name" value="WD40_rpt"/>
</dbReference>
<feature type="repeat" description="WD" evidence="3">
    <location>
        <begin position="746"/>
        <end position="777"/>
    </location>
</feature>
<dbReference type="AlphaFoldDB" id="A0A835ZFA4"/>
<gene>
    <name evidence="5" type="ORF">JKP88DRAFT_305708</name>
</gene>
<keyword evidence="6" id="KW-1185">Reference proteome</keyword>
<keyword evidence="2" id="KW-0677">Repeat</keyword>
<feature type="repeat" description="WD" evidence="3">
    <location>
        <begin position="47"/>
        <end position="88"/>
    </location>
</feature>
<feature type="region of interest" description="Disordered" evidence="4">
    <location>
        <begin position="607"/>
        <end position="636"/>
    </location>
</feature>
<dbReference type="InterPro" id="IPR036322">
    <property type="entry name" value="WD40_repeat_dom_sf"/>
</dbReference>
<dbReference type="InterPro" id="IPR015943">
    <property type="entry name" value="WD40/YVTN_repeat-like_dom_sf"/>
</dbReference>
<name>A0A835ZFA4_9STRA</name>
<dbReference type="SUPFAM" id="SSF50978">
    <property type="entry name" value="WD40 repeat-like"/>
    <property type="match status" value="1"/>
</dbReference>